<dbReference type="PROSITE" id="PS51257">
    <property type="entry name" value="PROKAR_LIPOPROTEIN"/>
    <property type="match status" value="1"/>
</dbReference>
<protein>
    <recommendedName>
        <fullName evidence="3">Lipoprotein</fullName>
    </recommendedName>
</protein>
<feature type="signal peptide" evidence="1">
    <location>
        <begin position="1"/>
        <end position="18"/>
    </location>
</feature>
<dbReference type="AlphaFoldDB" id="A0A7C2IPM1"/>
<reference evidence="2" key="1">
    <citation type="journal article" date="2020" name="mSystems">
        <title>Genome- and Community-Level Interaction Insights into Carbon Utilization and Element Cycling Functions of Hydrothermarchaeota in Hydrothermal Sediment.</title>
        <authorList>
            <person name="Zhou Z."/>
            <person name="Liu Y."/>
            <person name="Xu W."/>
            <person name="Pan J."/>
            <person name="Luo Z.H."/>
            <person name="Li M."/>
        </authorList>
    </citation>
    <scope>NUCLEOTIDE SEQUENCE [LARGE SCALE GENOMIC DNA]</scope>
    <source>
        <strain evidence="2">SpSt-300</strain>
    </source>
</reference>
<organism evidence="2">
    <name type="scientific">Ammonifex degensii</name>
    <dbReference type="NCBI Taxonomy" id="42838"/>
    <lineage>
        <taxon>Bacteria</taxon>
        <taxon>Bacillati</taxon>
        <taxon>Bacillota</taxon>
        <taxon>Clostridia</taxon>
        <taxon>Thermoanaerobacterales</taxon>
        <taxon>Thermoanaerobacteraceae</taxon>
        <taxon>Ammonifex</taxon>
    </lineage>
</organism>
<name>A0A7C2IPM1_9THEO</name>
<evidence type="ECO:0008006" key="3">
    <source>
        <dbReference type="Google" id="ProtNLM"/>
    </source>
</evidence>
<evidence type="ECO:0000313" key="2">
    <source>
        <dbReference type="EMBL" id="HEL65878.1"/>
    </source>
</evidence>
<keyword evidence="1" id="KW-0732">Signal</keyword>
<comment type="caution">
    <text evidence="2">The sequence shown here is derived from an EMBL/GenBank/DDBJ whole genome shotgun (WGS) entry which is preliminary data.</text>
</comment>
<dbReference type="EMBL" id="DSMU01000272">
    <property type="protein sequence ID" value="HEL65878.1"/>
    <property type="molecule type" value="Genomic_DNA"/>
</dbReference>
<sequence length="163" mass="17487">MMRFFVVLLLSVFLVATAGCGKKTPESQVAPGPGMARPIQPTAIDFEKVKEVAPAGDFATAIDKDVKPVLATVFGGAKLFNSFAMGDQGSHLIYALKRQAKADDLAAVKKKLEAKGYKFITEAPRSGIETFSFEKKLSDKTYGVTLGLTPGDQRVSVVIFKQG</sequence>
<proteinExistence type="predicted"/>
<accession>A0A7C2IPM1</accession>
<gene>
    <name evidence="2" type="ORF">ENQ34_04280</name>
</gene>
<feature type="chain" id="PRO_5038624622" description="Lipoprotein" evidence="1">
    <location>
        <begin position="19"/>
        <end position="163"/>
    </location>
</feature>
<evidence type="ECO:0000256" key="1">
    <source>
        <dbReference type="SAM" id="SignalP"/>
    </source>
</evidence>